<feature type="region of interest" description="Disordered" evidence="1">
    <location>
        <begin position="993"/>
        <end position="1061"/>
    </location>
</feature>
<feature type="region of interest" description="Disordered" evidence="1">
    <location>
        <begin position="1109"/>
        <end position="1128"/>
    </location>
</feature>
<feature type="region of interest" description="Disordered" evidence="1">
    <location>
        <begin position="1"/>
        <end position="27"/>
    </location>
</feature>
<feature type="compositionally biased region" description="Polar residues" evidence="1">
    <location>
        <begin position="593"/>
        <end position="602"/>
    </location>
</feature>
<feature type="region of interest" description="Disordered" evidence="1">
    <location>
        <begin position="945"/>
        <end position="981"/>
    </location>
</feature>
<feature type="compositionally biased region" description="Low complexity" evidence="1">
    <location>
        <begin position="328"/>
        <end position="339"/>
    </location>
</feature>
<dbReference type="AlphaFoldDB" id="A0A6G1K4V5"/>
<feature type="compositionally biased region" description="Polar residues" evidence="1">
    <location>
        <begin position="831"/>
        <end position="852"/>
    </location>
</feature>
<gene>
    <name evidence="2" type="ORF">K504DRAFT_504118</name>
</gene>
<feature type="compositionally biased region" description="Polar residues" evidence="1">
    <location>
        <begin position="906"/>
        <end position="920"/>
    </location>
</feature>
<feature type="region of interest" description="Disordered" evidence="1">
    <location>
        <begin position="571"/>
        <end position="602"/>
    </location>
</feature>
<keyword evidence="3" id="KW-1185">Reference proteome</keyword>
<feature type="compositionally biased region" description="Polar residues" evidence="1">
    <location>
        <begin position="866"/>
        <end position="875"/>
    </location>
</feature>
<feature type="compositionally biased region" description="Polar residues" evidence="1">
    <location>
        <begin position="1"/>
        <end position="18"/>
    </location>
</feature>
<feature type="compositionally biased region" description="Basic and acidic residues" evidence="1">
    <location>
        <begin position="960"/>
        <end position="970"/>
    </location>
</feature>
<dbReference type="EMBL" id="MU005773">
    <property type="protein sequence ID" value="KAF2707906.1"/>
    <property type="molecule type" value="Genomic_DNA"/>
</dbReference>
<organism evidence="2 3">
    <name type="scientific">Pleomassaria siparia CBS 279.74</name>
    <dbReference type="NCBI Taxonomy" id="1314801"/>
    <lineage>
        <taxon>Eukaryota</taxon>
        <taxon>Fungi</taxon>
        <taxon>Dikarya</taxon>
        <taxon>Ascomycota</taxon>
        <taxon>Pezizomycotina</taxon>
        <taxon>Dothideomycetes</taxon>
        <taxon>Pleosporomycetidae</taxon>
        <taxon>Pleosporales</taxon>
        <taxon>Pleomassariaceae</taxon>
        <taxon>Pleomassaria</taxon>
    </lineage>
</organism>
<evidence type="ECO:0000256" key="1">
    <source>
        <dbReference type="SAM" id="MobiDB-lite"/>
    </source>
</evidence>
<evidence type="ECO:0000313" key="3">
    <source>
        <dbReference type="Proteomes" id="UP000799428"/>
    </source>
</evidence>
<protein>
    <submittedName>
        <fullName evidence="2">Uncharacterized protein</fullName>
    </submittedName>
</protein>
<reference evidence="2" key="1">
    <citation type="journal article" date="2020" name="Stud. Mycol.">
        <title>101 Dothideomycetes genomes: a test case for predicting lifestyles and emergence of pathogens.</title>
        <authorList>
            <person name="Haridas S."/>
            <person name="Albert R."/>
            <person name="Binder M."/>
            <person name="Bloem J."/>
            <person name="Labutti K."/>
            <person name="Salamov A."/>
            <person name="Andreopoulos B."/>
            <person name="Baker S."/>
            <person name="Barry K."/>
            <person name="Bills G."/>
            <person name="Bluhm B."/>
            <person name="Cannon C."/>
            <person name="Castanera R."/>
            <person name="Culley D."/>
            <person name="Daum C."/>
            <person name="Ezra D."/>
            <person name="Gonzalez J."/>
            <person name="Henrissat B."/>
            <person name="Kuo A."/>
            <person name="Liang C."/>
            <person name="Lipzen A."/>
            <person name="Lutzoni F."/>
            <person name="Magnuson J."/>
            <person name="Mondo S."/>
            <person name="Nolan M."/>
            <person name="Ohm R."/>
            <person name="Pangilinan J."/>
            <person name="Park H.-J."/>
            <person name="Ramirez L."/>
            <person name="Alfaro M."/>
            <person name="Sun H."/>
            <person name="Tritt A."/>
            <person name="Yoshinaga Y."/>
            <person name="Zwiers L.-H."/>
            <person name="Turgeon B."/>
            <person name="Goodwin S."/>
            <person name="Spatafora J."/>
            <person name="Crous P."/>
            <person name="Grigoriev I."/>
        </authorList>
    </citation>
    <scope>NUCLEOTIDE SEQUENCE</scope>
    <source>
        <strain evidence="2">CBS 279.74</strain>
    </source>
</reference>
<feature type="compositionally biased region" description="Polar residues" evidence="1">
    <location>
        <begin position="193"/>
        <end position="204"/>
    </location>
</feature>
<feature type="region of interest" description="Disordered" evidence="1">
    <location>
        <begin position="193"/>
        <end position="240"/>
    </location>
</feature>
<feature type="compositionally biased region" description="Polar residues" evidence="1">
    <location>
        <begin position="292"/>
        <end position="304"/>
    </location>
</feature>
<feature type="region of interest" description="Disordered" evidence="1">
    <location>
        <begin position="713"/>
        <end position="768"/>
    </location>
</feature>
<sequence>MSTLDAVSVPSAQSHNTEASASSSPFSSQEFLPVDSRHGILLNGVIGLSQLLKNDLGHKGLTAYPIHGMANPFTLWLSMVHLSPFLVNHCLGSFNSPRGYEMTVKALKRYVKKLFNRNDQPTLIPKIEVKREITVHESSSMVAIQEPGVQSDRLLHTEFQFEFELDTLKEPRASFSVFEDADEDIQKESDLTQLEQTKQPSQDVHTPANLELSKPPAKPQNPERQQTVHRSISYSSVASDRPQTLISEAVRSMNQKPSQRLDEPVGIAVSTGQQDIVLPHPLNISKLKRSQHSLSLQRPSTVSSKVLPPDDTESDTSTEDTVHSLMETAPNTTGKTTPTSNWPPYAPSMPSAKGGIWSPTGSERNDLNLVVERAPPEVNDMTDCNEKHPFMGRRQQLRKPLSNIFPEITMERAQVVRRATSNPLDLPDYDEHSWSEEAMAEVEHFFEASSSKTTKDVADEEAFALDATAPPVQPSLVQSNILRGLHEVDPPVLDVDTSDKTEAKLKRWRVIEPIAFNTEPPADPTLETAMFAHDPSTPYHPNAESATEILSLQPTGTLARKPDLPPLLPVPIKHTRTGNTTGASPASSAAPKQSENIVDKSSTPFSSLESYITESRTPIRVAVSHTPVSDRNTDSATDRRDWAIGSKKDSLVEHIVVDPSEFPDNIPPRSLARPCAGALPAASSSLPRKSALKVSFASAEDAARAYRQYAIDSSDEDVPQSDTVPSPFGKWSSRRFEQGSSRIIPRSELDDSVSSPNGHLGAVAPSTGMRSSPAIIAKLHKKVKTTAPLSVSWNEEVEEVEFEPAQIVPQPQRTYPLAPEDTPKAAAARKMTNTGSSSQIALESSPGSSYTAGQGLASVRPEHDQSTASPTSSIPVVQHEPAPAIPPRSPSRITKSKPIPKIFPSIESQLANPPTAQNVETPDLENLPTLATWKGKSRMYQKPLKEPSTEHVHLSPQEATKSKSMPDRAHRTAPKQPSTRQVHEALLQAIHLPARPLPSPPLLDTGRLNTSSPYRHSPLPQPKIDHSKSRFNEIFEAPSPPALGRPTPPAHSNSRTYGRRENPKLRKVRESGVHGNSVLGNATNMHPTRRPMATGTHIAVGNSKVEYTTGAYPQGNARSELPGFTHKE</sequence>
<feature type="region of interest" description="Disordered" evidence="1">
    <location>
        <begin position="804"/>
        <end position="924"/>
    </location>
</feature>
<feature type="compositionally biased region" description="Pro residues" evidence="1">
    <location>
        <begin position="1038"/>
        <end position="1049"/>
    </location>
</feature>
<accession>A0A6G1K4V5</accession>
<proteinExistence type="predicted"/>
<feature type="region of interest" description="Disordered" evidence="1">
    <location>
        <begin position="289"/>
        <end position="343"/>
    </location>
</feature>
<feature type="compositionally biased region" description="Polar residues" evidence="1">
    <location>
        <begin position="222"/>
        <end position="240"/>
    </location>
</feature>
<dbReference type="Proteomes" id="UP000799428">
    <property type="component" value="Unassembled WGS sequence"/>
</dbReference>
<evidence type="ECO:0000313" key="2">
    <source>
        <dbReference type="EMBL" id="KAF2707906.1"/>
    </source>
</evidence>
<name>A0A6G1K4V5_9PLEO</name>
<feature type="compositionally biased region" description="Basic and acidic residues" evidence="1">
    <location>
        <begin position="1023"/>
        <end position="1033"/>
    </location>
</feature>